<reference evidence="1 2" key="1">
    <citation type="submission" date="2016-12" db="EMBL/GenBank/DDBJ databases">
        <title>The genomes of Aspergillus section Nigri reveals drivers in fungal speciation.</title>
        <authorList>
            <consortium name="DOE Joint Genome Institute"/>
            <person name="Vesth T.C."/>
            <person name="Nybo J."/>
            <person name="Theobald S."/>
            <person name="Brandl J."/>
            <person name="Frisvad J.C."/>
            <person name="Nielsen K.F."/>
            <person name="Lyhne E.K."/>
            <person name="Kogle M.E."/>
            <person name="Kuo A."/>
            <person name="Riley R."/>
            <person name="Clum A."/>
            <person name="Nolan M."/>
            <person name="Lipzen A."/>
            <person name="Salamov A."/>
            <person name="Henrissat B."/>
            <person name="Wiebenga A."/>
            <person name="De Vries R.P."/>
            <person name="Grigoriev I.V."/>
            <person name="Mortensen U.H."/>
            <person name="Andersen M.R."/>
            <person name="Baker S.E."/>
        </authorList>
    </citation>
    <scope>NUCLEOTIDE SEQUENCE [LARGE SCALE GENOMIC DNA]</scope>
    <source>
        <strain evidence="1 2">CBS 121591</strain>
    </source>
</reference>
<protein>
    <submittedName>
        <fullName evidence="1">Uncharacterized protein</fullName>
    </submittedName>
</protein>
<accession>A0A319BWW5</accession>
<dbReference type="GeneID" id="37133497"/>
<dbReference type="VEuPathDB" id="FungiDB:BO82DRAFT_217910"/>
<evidence type="ECO:0000313" key="2">
    <source>
        <dbReference type="Proteomes" id="UP000248340"/>
    </source>
</evidence>
<dbReference type="RefSeq" id="XP_025486249.1">
    <property type="nucleotide sequence ID" value="XM_025630756.1"/>
</dbReference>
<sequence>MEGLVNYERNGWMCIAAGGVFFWLRAMPLNCILLGGFGLGNQIVAEPAESRGGNRFGLFGDLSIPLSV</sequence>
<proteinExistence type="predicted"/>
<dbReference type="AlphaFoldDB" id="A0A319BWW5"/>
<name>A0A319BWW5_9EURO</name>
<dbReference type="Proteomes" id="UP000248340">
    <property type="component" value="Unassembled WGS sequence"/>
</dbReference>
<gene>
    <name evidence="1" type="ORF">BO82DRAFT_217910</name>
</gene>
<dbReference type="EMBL" id="KZ821769">
    <property type="protein sequence ID" value="PYH76049.1"/>
    <property type="molecule type" value="Genomic_DNA"/>
</dbReference>
<organism evidence="1 2">
    <name type="scientific">Aspergillus uvarum CBS 121591</name>
    <dbReference type="NCBI Taxonomy" id="1448315"/>
    <lineage>
        <taxon>Eukaryota</taxon>
        <taxon>Fungi</taxon>
        <taxon>Dikarya</taxon>
        <taxon>Ascomycota</taxon>
        <taxon>Pezizomycotina</taxon>
        <taxon>Eurotiomycetes</taxon>
        <taxon>Eurotiomycetidae</taxon>
        <taxon>Eurotiales</taxon>
        <taxon>Aspergillaceae</taxon>
        <taxon>Aspergillus</taxon>
        <taxon>Aspergillus subgen. Circumdati</taxon>
    </lineage>
</organism>
<evidence type="ECO:0000313" key="1">
    <source>
        <dbReference type="EMBL" id="PYH76049.1"/>
    </source>
</evidence>
<keyword evidence="2" id="KW-1185">Reference proteome</keyword>